<name>R4WNZ4_9BURK</name>
<feature type="domain" description="NADH:flavin oxidoreductase/NADH oxidase N-terminal" evidence="3">
    <location>
        <begin position="16"/>
        <end position="70"/>
    </location>
</feature>
<dbReference type="SUPFAM" id="SSF51395">
    <property type="entry name" value="FMN-linked oxidoreductases"/>
    <property type="match status" value="1"/>
</dbReference>
<evidence type="ECO:0000259" key="3">
    <source>
        <dbReference type="Pfam" id="PF00724"/>
    </source>
</evidence>
<protein>
    <submittedName>
        <fullName evidence="4">NADH flavin oxidoreductase/NADH oxidase</fullName>
    </submittedName>
</protein>
<dbReference type="EMBL" id="AP013060">
    <property type="protein sequence ID" value="BAN26368.1"/>
    <property type="molecule type" value="Genomic_DNA"/>
</dbReference>
<dbReference type="Gene3D" id="3.20.20.70">
    <property type="entry name" value="Aldolase class I"/>
    <property type="match status" value="1"/>
</dbReference>
<dbReference type="GO" id="GO:0010181">
    <property type="term" value="F:FMN binding"/>
    <property type="evidence" value="ECO:0007669"/>
    <property type="project" value="InterPro"/>
</dbReference>
<dbReference type="Proteomes" id="UP000013966">
    <property type="component" value="Chromosome 3"/>
</dbReference>
<dbReference type="Pfam" id="PF00724">
    <property type="entry name" value="Oxidored_FMN"/>
    <property type="match status" value="1"/>
</dbReference>
<evidence type="ECO:0000313" key="4">
    <source>
        <dbReference type="EMBL" id="BAN26368.1"/>
    </source>
</evidence>
<dbReference type="KEGG" id="buo:BRPE64_CCDS02850"/>
<dbReference type="PANTHER" id="PTHR43656:SF2">
    <property type="entry name" value="BINDING OXIDOREDUCTASE, PUTATIVE (AFU_ORTHOLOGUE AFUA_2G08260)-RELATED"/>
    <property type="match status" value="1"/>
</dbReference>
<dbReference type="GO" id="GO:0016491">
    <property type="term" value="F:oxidoreductase activity"/>
    <property type="evidence" value="ECO:0007669"/>
    <property type="project" value="UniProtKB-KW"/>
</dbReference>
<dbReference type="STRING" id="758793.BRPE64_CCDS02850"/>
<evidence type="ECO:0000256" key="2">
    <source>
        <dbReference type="ARBA" id="ARBA00023002"/>
    </source>
</evidence>
<keyword evidence="1" id="KW-0285">Flavoprotein</keyword>
<dbReference type="PANTHER" id="PTHR43656">
    <property type="entry name" value="BINDING OXIDOREDUCTASE, PUTATIVE (AFU_ORTHOLOGUE AFUA_2G08260)-RELATED"/>
    <property type="match status" value="1"/>
</dbReference>
<dbReference type="InterPro" id="IPR013785">
    <property type="entry name" value="Aldolase_TIM"/>
</dbReference>
<dbReference type="RefSeq" id="WP_016347078.1">
    <property type="nucleotide sequence ID" value="NC_021288.1"/>
</dbReference>
<sequence>MAASFYYGDGPYPEPMQMTEAEIDDAIQGFVQAAQRAVNIAGFSGVEIHGANGYRLDQFLSAHTNLRHDR</sequence>
<organism evidence="4 5">
    <name type="scientific">Caballeronia insecticola</name>
    <dbReference type="NCBI Taxonomy" id="758793"/>
    <lineage>
        <taxon>Bacteria</taxon>
        <taxon>Pseudomonadati</taxon>
        <taxon>Pseudomonadota</taxon>
        <taxon>Betaproteobacteria</taxon>
        <taxon>Burkholderiales</taxon>
        <taxon>Burkholderiaceae</taxon>
        <taxon>Caballeronia</taxon>
    </lineage>
</organism>
<gene>
    <name evidence="4" type="ORF">BRPE64_CCDS02850</name>
</gene>
<dbReference type="HOGENOM" id="CLU_2749966_0_0_4"/>
<dbReference type="InterPro" id="IPR001155">
    <property type="entry name" value="OxRdtase_FMN_N"/>
</dbReference>
<accession>R4WNZ4</accession>
<evidence type="ECO:0000256" key="1">
    <source>
        <dbReference type="ARBA" id="ARBA00022630"/>
    </source>
</evidence>
<reference evidence="4 5" key="1">
    <citation type="journal article" date="2013" name="Genome Announc.">
        <title>Complete Genome Sequence of Burkholderia sp. Strain RPE64, Bacterial Symbiont of the Bean Bug Riptortus pedestris.</title>
        <authorList>
            <person name="Shibata T.F."/>
            <person name="Maeda T."/>
            <person name="Nikoh N."/>
            <person name="Yamaguchi K."/>
            <person name="Oshima K."/>
            <person name="Hattori M."/>
            <person name="Nishiyama T."/>
            <person name="Hasebe M."/>
            <person name="Fukatsu T."/>
            <person name="Kikuchi Y."/>
            <person name="Shigenobu S."/>
        </authorList>
    </citation>
    <scope>NUCLEOTIDE SEQUENCE [LARGE SCALE GENOMIC DNA]</scope>
</reference>
<proteinExistence type="predicted"/>
<dbReference type="AlphaFoldDB" id="R4WNZ4"/>
<dbReference type="PATRIC" id="fig|758793.3.peg.4607"/>
<dbReference type="InterPro" id="IPR051799">
    <property type="entry name" value="NADH_flavin_oxidoreductase"/>
</dbReference>
<keyword evidence="5" id="KW-1185">Reference proteome</keyword>
<keyword evidence="2" id="KW-0560">Oxidoreductase</keyword>
<evidence type="ECO:0000313" key="5">
    <source>
        <dbReference type="Proteomes" id="UP000013966"/>
    </source>
</evidence>
<reference evidence="4 5" key="2">
    <citation type="journal article" date="2018" name="Int. J. Syst. Evol. Microbiol.">
        <title>Burkholderia insecticola sp. nov., a gut symbiotic bacterium of the bean bug Riptortus pedestris.</title>
        <authorList>
            <person name="Takeshita K."/>
            <person name="Tamaki H."/>
            <person name="Ohbayashi T."/>
            <person name="Meng X.-Y."/>
            <person name="Sone T."/>
            <person name="Mitani Y."/>
            <person name="Peeters C."/>
            <person name="Kikuchi Y."/>
            <person name="Vandamme P."/>
        </authorList>
    </citation>
    <scope>NUCLEOTIDE SEQUENCE [LARGE SCALE GENOMIC DNA]</scope>
    <source>
        <strain evidence="4">RPE64</strain>
    </source>
</reference>